<evidence type="ECO:0000256" key="1">
    <source>
        <dbReference type="SAM" id="SignalP"/>
    </source>
</evidence>
<feature type="chain" id="PRO_5023106355" description="Sulfatase" evidence="1">
    <location>
        <begin position="20"/>
        <end position="47"/>
    </location>
</feature>
<gene>
    <name evidence="2" type="ORF">Pla144_41450</name>
</gene>
<accession>A0A5C6CFA4</accession>
<keyword evidence="3" id="KW-1185">Reference proteome</keyword>
<evidence type="ECO:0000313" key="3">
    <source>
        <dbReference type="Proteomes" id="UP000318437"/>
    </source>
</evidence>
<protein>
    <recommendedName>
        <fullName evidence="4">Sulfatase</fullName>
    </recommendedName>
</protein>
<reference evidence="2 3" key="1">
    <citation type="submission" date="2019-02" db="EMBL/GenBank/DDBJ databases">
        <title>Deep-cultivation of Planctomycetes and their phenomic and genomic characterization uncovers novel biology.</title>
        <authorList>
            <person name="Wiegand S."/>
            <person name="Jogler M."/>
            <person name="Boedeker C."/>
            <person name="Pinto D."/>
            <person name="Vollmers J."/>
            <person name="Rivas-Marin E."/>
            <person name="Kohn T."/>
            <person name="Peeters S.H."/>
            <person name="Heuer A."/>
            <person name="Rast P."/>
            <person name="Oberbeckmann S."/>
            <person name="Bunk B."/>
            <person name="Jeske O."/>
            <person name="Meyerdierks A."/>
            <person name="Storesund J.E."/>
            <person name="Kallscheuer N."/>
            <person name="Luecker S."/>
            <person name="Lage O.M."/>
            <person name="Pohl T."/>
            <person name="Merkel B.J."/>
            <person name="Hornburger P."/>
            <person name="Mueller R.-W."/>
            <person name="Bruemmer F."/>
            <person name="Labrenz M."/>
            <person name="Spormann A.M."/>
            <person name="Op Den Camp H."/>
            <person name="Overmann J."/>
            <person name="Amann R."/>
            <person name="Jetten M.S.M."/>
            <person name="Mascher T."/>
            <person name="Medema M.H."/>
            <person name="Devos D.P."/>
            <person name="Kaster A.-K."/>
            <person name="Ovreas L."/>
            <person name="Rohde M."/>
            <person name="Galperin M.Y."/>
            <person name="Jogler C."/>
        </authorList>
    </citation>
    <scope>NUCLEOTIDE SEQUENCE [LARGE SCALE GENOMIC DNA]</scope>
    <source>
        <strain evidence="2 3">Pla144</strain>
    </source>
</reference>
<dbReference type="EMBL" id="SJPS01000007">
    <property type="protein sequence ID" value="TWU22685.1"/>
    <property type="molecule type" value="Genomic_DNA"/>
</dbReference>
<keyword evidence="1" id="KW-0732">Signal</keyword>
<dbReference type="Proteomes" id="UP000318437">
    <property type="component" value="Unassembled WGS sequence"/>
</dbReference>
<organism evidence="2 3">
    <name type="scientific">Bythopirellula polymerisocia</name>
    <dbReference type="NCBI Taxonomy" id="2528003"/>
    <lineage>
        <taxon>Bacteria</taxon>
        <taxon>Pseudomonadati</taxon>
        <taxon>Planctomycetota</taxon>
        <taxon>Planctomycetia</taxon>
        <taxon>Pirellulales</taxon>
        <taxon>Lacipirellulaceae</taxon>
        <taxon>Bythopirellula</taxon>
    </lineage>
</organism>
<comment type="caution">
    <text evidence="2">The sequence shown here is derived from an EMBL/GenBank/DDBJ whole genome shotgun (WGS) entry which is preliminary data.</text>
</comment>
<sequence length="47" mass="4889" precursor="true">MTFVSAHACLVLLASAALSAPGTETSPYIVLIVADDLEDEEGNRCHG</sequence>
<name>A0A5C6CFA4_9BACT</name>
<evidence type="ECO:0000313" key="2">
    <source>
        <dbReference type="EMBL" id="TWU22685.1"/>
    </source>
</evidence>
<proteinExistence type="predicted"/>
<feature type="signal peptide" evidence="1">
    <location>
        <begin position="1"/>
        <end position="19"/>
    </location>
</feature>
<evidence type="ECO:0008006" key="4">
    <source>
        <dbReference type="Google" id="ProtNLM"/>
    </source>
</evidence>
<dbReference type="AlphaFoldDB" id="A0A5C6CFA4"/>